<proteinExistence type="predicted"/>
<accession>A0A437LQE2</accession>
<reference evidence="2 3" key="1">
    <citation type="submission" date="2019-01" db="EMBL/GenBank/DDBJ databases">
        <authorList>
            <person name="Chen W.-M."/>
        </authorList>
    </citation>
    <scope>NUCLEOTIDE SEQUENCE [LARGE SCALE GENOMIC DNA]</scope>
    <source>
        <strain evidence="2 3">CCP-18</strain>
    </source>
</reference>
<feature type="transmembrane region" description="Helical" evidence="1">
    <location>
        <begin position="32"/>
        <end position="49"/>
    </location>
</feature>
<dbReference type="Proteomes" id="UP000288587">
    <property type="component" value="Unassembled WGS sequence"/>
</dbReference>
<evidence type="ECO:0008006" key="4">
    <source>
        <dbReference type="Google" id="ProtNLM"/>
    </source>
</evidence>
<evidence type="ECO:0000313" key="2">
    <source>
        <dbReference type="EMBL" id="RVT87640.1"/>
    </source>
</evidence>
<keyword evidence="1" id="KW-0472">Membrane</keyword>
<protein>
    <recommendedName>
        <fullName evidence="4">TM2 domain-containing protein</fullName>
    </recommendedName>
</protein>
<keyword evidence="1" id="KW-0812">Transmembrane</keyword>
<feature type="transmembrane region" description="Helical" evidence="1">
    <location>
        <begin position="61"/>
        <end position="83"/>
    </location>
</feature>
<organism evidence="2 3">
    <name type="scientific">Inhella crocodyli</name>
    <dbReference type="NCBI Taxonomy" id="2499851"/>
    <lineage>
        <taxon>Bacteria</taxon>
        <taxon>Pseudomonadati</taxon>
        <taxon>Pseudomonadota</taxon>
        <taxon>Betaproteobacteria</taxon>
        <taxon>Burkholderiales</taxon>
        <taxon>Sphaerotilaceae</taxon>
        <taxon>Inhella</taxon>
    </lineage>
</organism>
<sequence>MKTKGIAAWSALLFGSLGLHRAYLYGLRDRWLWFYPWPTLFGLVALRRFEAVGPDDAWATWGLPVLGLMLAQGGLTAIVFALTSDERWNARHNPGQAAPDARWAPILAAIAGLLCGGASLMSAIVFAAQRYFELSLGK</sequence>
<keyword evidence="3" id="KW-1185">Reference proteome</keyword>
<dbReference type="AlphaFoldDB" id="A0A437LQE2"/>
<dbReference type="RefSeq" id="WP_127680010.1">
    <property type="nucleotide sequence ID" value="NZ_SACM01000001.1"/>
</dbReference>
<evidence type="ECO:0000313" key="3">
    <source>
        <dbReference type="Proteomes" id="UP000288587"/>
    </source>
</evidence>
<keyword evidence="1" id="KW-1133">Transmembrane helix</keyword>
<comment type="caution">
    <text evidence="2">The sequence shown here is derived from an EMBL/GenBank/DDBJ whole genome shotgun (WGS) entry which is preliminary data.</text>
</comment>
<dbReference type="EMBL" id="SACM01000001">
    <property type="protein sequence ID" value="RVT87640.1"/>
    <property type="molecule type" value="Genomic_DNA"/>
</dbReference>
<name>A0A437LQE2_9BURK</name>
<gene>
    <name evidence="2" type="ORF">EOD73_01015</name>
</gene>
<dbReference type="OrthoDB" id="8702870at2"/>
<feature type="transmembrane region" description="Helical" evidence="1">
    <location>
        <begin position="103"/>
        <end position="128"/>
    </location>
</feature>
<evidence type="ECO:0000256" key="1">
    <source>
        <dbReference type="SAM" id="Phobius"/>
    </source>
</evidence>